<gene>
    <name evidence="9" type="ORF">ALP40_00628</name>
</gene>
<dbReference type="Proteomes" id="UP000273854">
    <property type="component" value="Unassembled WGS sequence"/>
</dbReference>
<dbReference type="GO" id="GO:0022857">
    <property type="term" value="F:transmembrane transporter activity"/>
    <property type="evidence" value="ECO:0007669"/>
    <property type="project" value="InterPro"/>
</dbReference>
<feature type="transmembrane region" description="Helical" evidence="8">
    <location>
        <begin position="133"/>
        <end position="154"/>
    </location>
</feature>
<keyword evidence="3" id="KW-0813">Transport</keyword>
<dbReference type="InterPro" id="IPR000522">
    <property type="entry name" value="ABC_transptr_permease_BtuC"/>
</dbReference>
<evidence type="ECO:0000256" key="2">
    <source>
        <dbReference type="ARBA" id="ARBA00007935"/>
    </source>
</evidence>
<dbReference type="PANTHER" id="PTHR30472">
    <property type="entry name" value="FERRIC ENTEROBACTIN TRANSPORT SYSTEM PERMEASE PROTEIN"/>
    <property type="match status" value="1"/>
</dbReference>
<dbReference type="CDD" id="cd06550">
    <property type="entry name" value="TM_ABC_iron-siderophores_like"/>
    <property type="match status" value="1"/>
</dbReference>
<name>A0A3M5NZ38_PSEVI</name>
<reference evidence="9 10" key="1">
    <citation type="submission" date="2018-08" db="EMBL/GenBank/DDBJ databases">
        <title>Recombination of ecologically and evolutionarily significant loci maintains genetic cohesion in the Pseudomonas syringae species complex.</title>
        <authorList>
            <person name="Dillon M."/>
            <person name="Thakur S."/>
            <person name="Almeida R.N.D."/>
            <person name="Weir B.S."/>
            <person name="Guttman D.S."/>
        </authorList>
    </citation>
    <scope>NUCLEOTIDE SEQUENCE [LARGE SCALE GENOMIC DNA]</scope>
    <source>
        <strain evidence="9 10">ICMP 19473</strain>
    </source>
</reference>
<keyword evidence="4" id="KW-1003">Cell membrane</keyword>
<evidence type="ECO:0000256" key="8">
    <source>
        <dbReference type="SAM" id="Phobius"/>
    </source>
</evidence>
<dbReference type="Pfam" id="PF01032">
    <property type="entry name" value="FecCD"/>
    <property type="match status" value="1"/>
</dbReference>
<organism evidence="9 10">
    <name type="scientific">Pseudomonas viridiflava</name>
    <name type="common">Phytomonas viridiflava</name>
    <dbReference type="NCBI Taxonomy" id="33069"/>
    <lineage>
        <taxon>Bacteria</taxon>
        <taxon>Pseudomonadati</taxon>
        <taxon>Pseudomonadota</taxon>
        <taxon>Gammaproteobacteria</taxon>
        <taxon>Pseudomonadales</taxon>
        <taxon>Pseudomonadaceae</taxon>
        <taxon>Pseudomonas</taxon>
    </lineage>
</organism>
<comment type="subcellular location">
    <subcellularLocation>
        <location evidence="1">Cell membrane</location>
        <topology evidence="1">Multi-pass membrane protein</topology>
    </subcellularLocation>
</comment>
<evidence type="ECO:0000256" key="1">
    <source>
        <dbReference type="ARBA" id="ARBA00004651"/>
    </source>
</evidence>
<dbReference type="GO" id="GO:0005886">
    <property type="term" value="C:plasma membrane"/>
    <property type="evidence" value="ECO:0007669"/>
    <property type="project" value="UniProtKB-SubCell"/>
</dbReference>
<feature type="transmembrane region" description="Helical" evidence="8">
    <location>
        <begin position="256"/>
        <end position="285"/>
    </location>
</feature>
<keyword evidence="7 8" id="KW-0472">Membrane</keyword>
<dbReference type="RefSeq" id="WP_122210290.1">
    <property type="nucleotide sequence ID" value="NZ_JAAMQQ010000013.1"/>
</dbReference>
<dbReference type="GO" id="GO:0033214">
    <property type="term" value="P:siderophore-iron import into cell"/>
    <property type="evidence" value="ECO:0007669"/>
    <property type="project" value="TreeGrafter"/>
</dbReference>
<evidence type="ECO:0000256" key="3">
    <source>
        <dbReference type="ARBA" id="ARBA00022448"/>
    </source>
</evidence>
<comment type="caution">
    <text evidence="9">The sequence shown here is derived from an EMBL/GenBank/DDBJ whole genome shotgun (WGS) entry which is preliminary data.</text>
</comment>
<keyword evidence="5 8" id="KW-0812">Transmembrane</keyword>
<comment type="similarity">
    <text evidence="2">Belongs to the binding-protein-dependent transport system permease family. FecCD subfamily.</text>
</comment>
<evidence type="ECO:0000313" key="9">
    <source>
        <dbReference type="EMBL" id="RMT77541.1"/>
    </source>
</evidence>
<dbReference type="FunFam" id="1.10.3470.10:FF:000001">
    <property type="entry name" value="Vitamin B12 ABC transporter permease BtuC"/>
    <property type="match status" value="1"/>
</dbReference>
<dbReference type="AlphaFoldDB" id="A0A3M5NZ38"/>
<dbReference type="SUPFAM" id="SSF81345">
    <property type="entry name" value="ABC transporter involved in vitamin B12 uptake, BtuC"/>
    <property type="match status" value="1"/>
</dbReference>
<feature type="transmembrane region" description="Helical" evidence="8">
    <location>
        <begin position="79"/>
        <end position="96"/>
    </location>
</feature>
<proteinExistence type="inferred from homology"/>
<evidence type="ECO:0000256" key="4">
    <source>
        <dbReference type="ARBA" id="ARBA00022475"/>
    </source>
</evidence>
<evidence type="ECO:0000256" key="5">
    <source>
        <dbReference type="ARBA" id="ARBA00022692"/>
    </source>
</evidence>
<feature type="transmembrane region" description="Helical" evidence="8">
    <location>
        <begin position="207"/>
        <end position="226"/>
    </location>
</feature>
<protein>
    <submittedName>
        <fullName evidence="9">Hemin ABC transporter, permease protein</fullName>
    </submittedName>
</protein>
<sequence length="346" mass="36624">MTLSQWLTERRSRYTGLLIALTVLLLMSCLVSVSFGAAAVPLQQVTDILTFKLAGLGDAPHLWTVGQETIVWLIRTPRVVLGALAGAGLALIGCVLQAVTRNPLADPHLLGATSGATLGAVMVVMHVGEIIGILTLPLAAFAGSLASLVLVLWLSSRNGRLDSQRLLLSGVAVSFVMMAIANLLLFLGDHRASSSVLFWMLGGLGLARWELLTVPLVTVLAGWILLQGLGRALNALMAGDQTAVSLGLQVRNVRLLVFLIASLMTGVLVALCGSIGFVGLMVPHIARRLVGSEHRRLLPVSALLGALLMVWVDVVSRTLIAPEDLPIGISTALLGGLFFIFMMRRG</sequence>
<evidence type="ECO:0000256" key="6">
    <source>
        <dbReference type="ARBA" id="ARBA00022989"/>
    </source>
</evidence>
<dbReference type="Gene3D" id="1.10.3470.10">
    <property type="entry name" value="ABC transporter involved in vitamin B12 uptake, BtuC"/>
    <property type="match status" value="1"/>
</dbReference>
<evidence type="ECO:0000256" key="7">
    <source>
        <dbReference type="ARBA" id="ARBA00023136"/>
    </source>
</evidence>
<evidence type="ECO:0000313" key="10">
    <source>
        <dbReference type="Proteomes" id="UP000273854"/>
    </source>
</evidence>
<keyword evidence="6 8" id="KW-1133">Transmembrane helix</keyword>
<accession>A0A3M5NZ38</accession>
<dbReference type="OrthoDB" id="9055647at2"/>
<dbReference type="EMBL" id="RBTP01000069">
    <property type="protein sequence ID" value="RMT77541.1"/>
    <property type="molecule type" value="Genomic_DNA"/>
</dbReference>
<feature type="transmembrane region" description="Helical" evidence="8">
    <location>
        <begin position="325"/>
        <end position="343"/>
    </location>
</feature>
<feature type="transmembrane region" description="Helical" evidence="8">
    <location>
        <begin position="166"/>
        <end position="187"/>
    </location>
</feature>
<dbReference type="PANTHER" id="PTHR30472:SF67">
    <property type="entry name" value="PERMEASE OF ABC TRANSPORTER-RELATED"/>
    <property type="match status" value="1"/>
</dbReference>
<dbReference type="InterPro" id="IPR037294">
    <property type="entry name" value="ABC_BtuC-like"/>
</dbReference>